<organism evidence="9 10">
    <name type="scientific">Methylotenera versatilis (strain 301)</name>
    <dbReference type="NCBI Taxonomy" id="666681"/>
    <lineage>
        <taxon>Bacteria</taxon>
        <taxon>Pseudomonadati</taxon>
        <taxon>Pseudomonadota</taxon>
        <taxon>Betaproteobacteria</taxon>
        <taxon>Nitrosomonadales</taxon>
        <taxon>Methylophilaceae</taxon>
        <taxon>Methylotenera</taxon>
    </lineage>
</organism>
<keyword evidence="7 8" id="KW-0472">Membrane</keyword>
<dbReference type="HOGENOM" id="CLU_041771_1_1_4"/>
<dbReference type="RefSeq" id="WP_013149184.1">
    <property type="nucleotide sequence ID" value="NC_014207.1"/>
</dbReference>
<feature type="transmembrane region" description="Helical" evidence="8">
    <location>
        <begin position="12"/>
        <end position="45"/>
    </location>
</feature>
<keyword evidence="4" id="KW-1003">Cell membrane</keyword>
<feature type="transmembrane region" description="Helical" evidence="8">
    <location>
        <begin position="57"/>
        <end position="80"/>
    </location>
</feature>
<evidence type="ECO:0000256" key="3">
    <source>
        <dbReference type="ARBA" id="ARBA00022448"/>
    </source>
</evidence>
<evidence type="ECO:0000256" key="7">
    <source>
        <dbReference type="ARBA" id="ARBA00023136"/>
    </source>
</evidence>
<dbReference type="OrthoDB" id="106838at2"/>
<name>D7DMV0_METV0</name>
<feature type="transmembrane region" description="Helical" evidence="8">
    <location>
        <begin position="302"/>
        <end position="320"/>
    </location>
</feature>
<dbReference type="PANTHER" id="PTHR21716:SF67">
    <property type="entry name" value="TRANSPORT PROTEIN YDIK-RELATED"/>
    <property type="match status" value="1"/>
</dbReference>
<sequence>MINTNQVTRIAIITLLVIGCIYVLQPFMAAALFAAIFCLFTWPLYHRLWLRLGKRDTWAAMIMTLLLLIALILPMAYLAMNLADSSDQLFNELGTRLQSLQPKVPDWVRNLPIVGEQISHSWERATASQEELMKLLRQYYEPMRTFALRAVQLVAGGFLQLLLVVFVAFFFYRDGTRIAQGLVTIVRRLGGELGEEMLILSCNTVKGVMLGIFGTALAQSVVAMIGFLLAGAPAPLLLACATFFLSVIPVGPPLIWGGASFWLYSQGEHGWAIFLALYGLLAISTVDNVVKPILISHSSHLPLLLIVFGVLGGALTFGFIGIFLGPTLLAVGFTLMLHWMALQNKKLLETPE</sequence>
<dbReference type="InterPro" id="IPR002549">
    <property type="entry name" value="AI-2E-like"/>
</dbReference>
<evidence type="ECO:0000256" key="8">
    <source>
        <dbReference type="SAM" id="Phobius"/>
    </source>
</evidence>
<comment type="subcellular location">
    <subcellularLocation>
        <location evidence="1">Cell membrane</location>
        <topology evidence="1">Multi-pass membrane protein</topology>
    </subcellularLocation>
</comment>
<feature type="transmembrane region" description="Helical" evidence="8">
    <location>
        <begin position="146"/>
        <end position="172"/>
    </location>
</feature>
<keyword evidence="10" id="KW-1185">Reference proteome</keyword>
<dbReference type="Proteomes" id="UP000000383">
    <property type="component" value="Chromosome"/>
</dbReference>
<protein>
    <recommendedName>
        <fullName evidence="11">AI-2E family transporter</fullName>
    </recommendedName>
</protein>
<gene>
    <name evidence="9" type="ordered locus">M301_2517</name>
</gene>
<keyword evidence="3" id="KW-0813">Transport</keyword>
<evidence type="ECO:0000256" key="5">
    <source>
        <dbReference type="ARBA" id="ARBA00022692"/>
    </source>
</evidence>
<keyword evidence="6 8" id="KW-1133">Transmembrane helix</keyword>
<evidence type="ECO:0008006" key="11">
    <source>
        <dbReference type="Google" id="ProtNLM"/>
    </source>
</evidence>
<accession>D7DMV0</accession>
<dbReference type="EMBL" id="CP002056">
    <property type="protein sequence ID" value="ADI30877.1"/>
    <property type="molecule type" value="Genomic_DNA"/>
</dbReference>
<keyword evidence="5 8" id="KW-0812">Transmembrane</keyword>
<feature type="transmembrane region" description="Helical" evidence="8">
    <location>
        <begin position="270"/>
        <end position="290"/>
    </location>
</feature>
<evidence type="ECO:0000256" key="1">
    <source>
        <dbReference type="ARBA" id="ARBA00004651"/>
    </source>
</evidence>
<feature type="transmembrane region" description="Helical" evidence="8">
    <location>
        <begin position="236"/>
        <end position="264"/>
    </location>
</feature>
<evidence type="ECO:0000313" key="9">
    <source>
        <dbReference type="EMBL" id="ADI30877.1"/>
    </source>
</evidence>
<dbReference type="eggNOG" id="COG0628">
    <property type="taxonomic scope" value="Bacteria"/>
</dbReference>
<dbReference type="STRING" id="666681.M301_2517"/>
<feature type="transmembrane region" description="Helical" evidence="8">
    <location>
        <begin position="207"/>
        <end position="229"/>
    </location>
</feature>
<reference evidence="9 10" key="2">
    <citation type="journal article" date="2011" name="J. Bacteriol.">
        <title>Genomes of three methylotrophs from a single niche uncover genetic and metabolic divergence of Methylophilaceae.</title>
        <authorList>
            <person name="Lapidus A."/>
            <person name="Clum A."/>
            <person name="Labutti K."/>
            <person name="Kaluzhnaya M.G."/>
            <person name="Lim S."/>
            <person name="Beck D.A."/>
            <person name="Glavina Del Rio T."/>
            <person name="Nolan M."/>
            <person name="Mavromatis K."/>
            <person name="Huntemann M."/>
            <person name="Lucas S."/>
            <person name="Lidstrom M.E."/>
            <person name="Ivanova N."/>
            <person name="Chistoserdova L."/>
        </authorList>
    </citation>
    <scope>NUCLEOTIDE SEQUENCE [LARGE SCALE GENOMIC DNA]</scope>
    <source>
        <strain evidence="9 10">301</strain>
    </source>
</reference>
<evidence type="ECO:0000256" key="4">
    <source>
        <dbReference type="ARBA" id="ARBA00022475"/>
    </source>
</evidence>
<dbReference type="PANTHER" id="PTHR21716">
    <property type="entry name" value="TRANSMEMBRANE PROTEIN"/>
    <property type="match status" value="1"/>
</dbReference>
<dbReference type="AlphaFoldDB" id="D7DMV0"/>
<dbReference type="Pfam" id="PF01594">
    <property type="entry name" value="AI-2E_transport"/>
    <property type="match status" value="1"/>
</dbReference>
<comment type="similarity">
    <text evidence="2">Belongs to the autoinducer-2 exporter (AI-2E) (TC 2.A.86) family.</text>
</comment>
<dbReference type="KEGG" id="meh:M301_2517"/>
<evidence type="ECO:0000313" key="10">
    <source>
        <dbReference type="Proteomes" id="UP000000383"/>
    </source>
</evidence>
<dbReference type="GO" id="GO:0005886">
    <property type="term" value="C:plasma membrane"/>
    <property type="evidence" value="ECO:0007669"/>
    <property type="project" value="UniProtKB-SubCell"/>
</dbReference>
<evidence type="ECO:0000256" key="6">
    <source>
        <dbReference type="ARBA" id="ARBA00022989"/>
    </source>
</evidence>
<reference evidence="10" key="1">
    <citation type="submission" date="2010-05" db="EMBL/GenBank/DDBJ databases">
        <title>Complete sequence of Methylotenera sp. 301.</title>
        <authorList>
            <person name="Lucas S."/>
            <person name="Copeland A."/>
            <person name="Lapidus A."/>
            <person name="Cheng J.-F."/>
            <person name="Bruce D."/>
            <person name="Goodwin L."/>
            <person name="Pitluck S."/>
            <person name="Clum A."/>
            <person name="Land M."/>
            <person name="Hauser L."/>
            <person name="Kyrpides N."/>
            <person name="Ivanova N."/>
            <person name="Chistoservova L."/>
            <person name="Kalyuzhnaya M."/>
            <person name="Woyke T."/>
        </authorList>
    </citation>
    <scope>NUCLEOTIDE SEQUENCE [LARGE SCALE GENOMIC DNA]</scope>
    <source>
        <strain evidence="10">301</strain>
    </source>
</reference>
<evidence type="ECO:0000256" key="2">
    <source>
        <dbReference type="ARBA" id="ARBA00009773"/>
    </source>
</evidence>
<proteinExistence type="inferred from homology"/>